<organism evidence="8">
    <name type="scientific">Phallusia mammillata</name>
    <dbReference type="NCBI Taxonomy" id="59560"/>
    <lineage>
        <taxon>Eukaryota</taxon>
        <taxon>Metazoa</taxon>
        <taxon>Chordata</taxon>
        <taxon>Tunicata</taxon>
        <taxon>Ascidiacea</taxon>
        <taxon>Phlebobranchia</taxon>
        <taxon>Ascidiidae</taxon>
        <taxon>Phallusia</taxon>
    </lineage>
</organism>
<dbReference type="InterPro" id="IPR051434">
    <property type="entry name" value="DnaJ_C_subfamily_member5"/>
</dbReference>
<dbReference type="CDD" id="cd06257">
    <property type="entry name" value="DnaJ"/>
    <property type="match status" value="1"/>
</dbReference>
<feature type="compositionally biased region" description="Acidic residues" evidence="6">
    <location>
        <begin position="164"/>
        <end position="177"/>
    </location>
</feature>
<dbReference type="Pfam" id="PF00226">
    <property type="entry name" value="DnaJ"/>
    <property type="match status" value="1"/>
</dbReference>
<dbReference type="PANTHER" id="PTHR44027">
    <property type="entry name" value="DNAJ HOMOLOG SUBFAMILY C MEMBER 5 HOMOLOG"/>
    <property type="match status" value="1"/>
</dbReference>
<evidence type="ECO:0000259" key="7">
    <source>
        <dbReference type="PROSITE" id="PS50076"/>
    </source>
</evidence>
<dbReference type="EMBL" id="LR784602">
    <property type="protein sequence ID" value="CAB3239074.1"/>
    <property type="molecule type" value="mRNA"/>
</dbReference>
<sequence>MAETPNPRGPGDAHAGPGGPQRKLSTKGESLYLTLELEKGATPEEIKKKYRRLALKYHPDKNPNNPEATEKFKEINNANKILQDGKKKEIYDQYGSMGLYLADMIGEDNVKTYFALQSPFAKFLMGFCCIITGCCCCCCCCCCFNFCCGKCKPEMEDDDEFVSPEDLEGLIVDDEDDPVTKQPQSSAAPSTKEDVPLTTAEYPVYAE</sequence>
<dbReference type="PANTHER" id="PTHR44027:SF7">
    <property type="entry name" value="DNAJ HOMOLOG SUBFAMILY C MEMBER 5 HOMOLOG"/>
    <property type="match status" value="1"/>
</dbReference>
<evidence type="ECO:0000313" key="8">
    <source>
        <dbReference type="EMBL" id="CAB3239074.1"/>
    </source>
</evidence>
<dbReference type="GO" id="GO:0005737">
    <property type="term" value="C:cytoplasm"/>
    <property type="evidence" value="ECO:0007669"/>
    <property type="project" value="UniProtKB-ARBA"/>
</dbReference>
<gene>
    <name evidence="8" type="primary">Dnajc5g</name>
</gene>
<dbReference type="SUPFAM" id="SSF46565">
    <property type="entry name" value="Chaperone J-domain"/>
    <property type="match status" value="1"/>
</dbReference>
<dbReference type="InterPro" id="IPR036869">
    <property type="entry name" value="J_dom_sf"/>
</dbReference>
<keyword evidence="4" id="KW-0143">Chaperone</keyword>
<feature type="region of interest" description="Disordered" evidence="6">
    <location>
        <begin position="164"/>
        <end position="207"/>
    </location>
</feature>
<keyword evidence="3" id="KW-0564">Palmitate</keyword>
<keyword evidence="5" id="KW-0449">Lipoprotein</keyword>
<dbReference type="GO" id="GO:0016020">
    <property type="term" value="C:membrane"/>
    <property type="evidence" value="ECO:0007669"/>
    <property type="project" value="UniProtKB-SubCell"/>
</dbReference>
<evidence type="ECO:0000256" key="2">
    <source>
        <dbReference type="ARBA" id="ARBA00023136"/>
    </source>
</evidence>
<name>A0A6F9DAI8_9ASCI</name>
<feature type="domain" description="J" evidence="7">
    <location>
        <begin position="30"/>
        <end position="95"/>
    </location>
</feature>
<protein>
    <submittedName>
        <fullName evidence="8">DnaJ homolog subfamily C member 5</fullName>
    </submittedName>
</protein>
<dbReference type="InterPro" id="IPR001623">
    <property type="entry name" value="DnaJ_domain"/>
</dbReference>
<evidence type="ECO:0000256" key="4">
    <source>
        <dbReference type="ARBA" id="ARBA00023186"/>
    </source>
</evidence>
<reference evidence="8" key="1">
    <citation type="submission" date="2020-04" db="EMBL/GenBank/DDBJ databases">
        <authorList>
            <person name="Neveu A P."/>
        </authorList>
    </citation>
    <scope>NUCLEOTIDE SEQUENCE</scope>
    <source>
        <tissue evidence="8">Whole embryo</tissue>
    </source>
</reference>
<evidence type="ECO:0000256" key="3">
    <source>
        <dbReference type="ARBA" id="ARBA00023139"/>
    </source>
</evidence>
<proteinExistence type="evidence at transcript level"/>
<dbReference type="Gene3D" id="1.10.287.110">
    <property type="entry name" value="DnaJ domain"/>
    <property type="match status" value="1"/>
</dbReference>
<comment type="subcellular location">
    <subcellularLocation>
        <location evidence="1">Membrane</location>
        <topology evidence="1">Lipid-anchor</topology>
    </subcellularLocation>
</comment>
<evidence type="ECO:0000256" key="5">
    <source>
        <dbReference type="ARBA" id="ARBA00023288"/>
    </source>
</evidence>
<keyword evidence="2" id="KW-0472">Membrane</keyword>
<evidence type="ECO:0000256" key="6">
    <source>
        <dbReference type="SAM" id="MobiDB-lite"/>
    </source>
</evidence>
<accession>A0A6F9DAI8</accession>
<dbReference type="AlphaFoldDB" id="A0A6F9DAI8"/>
<dbReference type="PRINTS" id="PR00625">
    <property type="entry name" value="JDOMAIN"/>
</dbReference>
<evidence type="ECO:0000256" key="1">
    <source>
        <dbReference type="ARBA" id="ARBA00004635"/>
    </source>
</evidence>
<feature type="region of interest" description="Disordered" evidence="6">
    <location>
        <begin position="1"/>
        <end position="27"/>
    </location>
</feature>
<dbReference type="PROSITE" id="PS50076">
    <property type="entry name" value="DNAJ_2"/>
    <property type="match status" value="1"/>
</dbReference>
<dbReference type="SMART" id="SM00271">
    <property type="entry name" value="DnaJ"/>
    <property type="match status" value="1"/>
</dbReference>